<dbReference type="AlphaFoldDB" id="A0A7E4VMM9"/>
<protein>
    <submittedName>
        <fullName evidence="2">DUF433 domain-containing protein</fullName>
    </submittedName>
</protein>
<dbReference type="WBParaSite" id="Pan_g22704.t1">
    <property type="protein sequence ID" value="Pan_g22704.t1"/>
    <property type="gene ID" value="Pan_g22704"/>
</dbReference>
<proteinExistence type="predicted"/>
<evidence type="ECO:0000313" key="2">
    <source>
        <dbReference type="WBParaSite" id="Pan_g22704.t1"/>
    </source>
</evidence>
<keyword evidence="1" id="KW-1185">Reference proteome</keyword>
<reference evidence="1" key="1">
    <citation type="journal article" date="2013" name="Genetics">
        <title>The draft genome and transcriptome of Panagrellus redivivus are shaped by the harsh demands of a free-living lifestyle.</title>
        <authorList>
            <person name="Srinivasan J."/>
            <person name="Dillman A.R."/>
            <person name="Macchietto M.G."/>
            <person name="Heikkinen L."/>
            <person name="Lakso M."/>
            <person name="Fracchia K.M."/>
            <person name="Antoshechkin I."/>
            <person name="Mortazavi A."/>
            <person name="Wong G."/>
            <person name="Sternberg P.W."/>
        </authorList>
    </citation>
    <scope>NUCLEOTIDE SEQUENCE [LARGE SCALE GENOMIC DNA]</scope>
    <source>
        <strain evidence="1">MT8872</strain>
    </source>
</reference>
<reference evidence="2" key="2">
    <citation type="submission" date="2020-10" db="UniProtKB">
        <authorList>
            <consortium name="WormBaseParasite"/>
        </authorList>
    </citation>
    <scope>IDENTIFICATION</scope>
</reference>
<name>A0A7E4VMM9_PANRE</name>
<accession>A0A7E4VMM9</accession>
<organism evidence="1 2">
    <name type="scientific">Panagrellus redivivus</name>
    <name type="common">Microworm</name>
    <dbReference type="NCBI Taxonomy" id="6233"/>
    <lineage>
        <taxon>Eukaryota</taxon>
        <taxon>Metazoa</taxon>
        <taxon>Ecdysozoa</taxon>
        <taxon>Nematoda</taxon>
        <taxon>Chromadorea</taxon>
        <taxon>Rhabditida</taxon>
        <taxon>Tylenchina</taxon>
        <taxon>Panagrolaimomorpha</taxon>
        <taxon>Panagrolaimoidea</taxon>
        <taxon>Panagrolaimidae</taxon>
        <taxon>Panagrellus</taxon>
    </lineage>
</organism>
<dbReference type="Proteomes" id="UP000492821">
    <property type="component" value="Unassembled WGS sequence"/>
</dbReference>
<sequence>MEPNSLSDRYRHVGDCKLPGVKPVHGGGYVFRRKASTKDRVRVMFTIIGLDIVDWMELFDLLDVEVVGADGE</sequence>
<evidence type="ECO:0000313" key="1">
    <source>
        <dbReference type="Proteomes" id="UP000492821"/>
    </source>
</evidence>